<dbReference type="AlphaFoldDB" id="A0AAN7SU00"/>
<comment type="caution">
    <text evidence="4">The sequence shown here is derived from an EMBL/GenBank/DDBJ whole genome shotgun (WGS) entry which is preliminary data.</text>
</comment>
<name>A0AAN7SU00_9EURO</name>
<dbReference type="InterPro" id="IPR056884">
    <property type="entry name" value="NPHP3-like_N"/>
</dbReference>
<evidence type="ECO:0000256" key="1">
    <source>
        <dbReference type="ARBA" id="ARBA00022737"/>
    </source>
</evidence>
<proteinExistence type="predicted"/>
<keyword evidence="1" id="KW-0677">Repeat</keyword>
<gene>
    <name evidence="4" type="ORF">LTR05_007658</name>
</gene>
<feature type="compositionally biased region" description="Polar residues" evidence="2">
    <location>
        <begin position="10"/>
        <end position="35"/>
    </location>
</feature>
<dbReference type="Proteomes" id="UP001309876">
    <property type="component" value="Unassembled WGS sequence"/>
</dbReference>
<sequence>MSKRRYSDAFASTDQSRTTGAISSTSSAFLQPPSESNYQDLTAQRESRNDASMHLARSGHTFGDLSFTGSAPIHLGDNVQVNLHANDVQQQDLRKILYYENMNQRRANLESKTTAPMDWIWATEFGCWLRSEQTLFWISGKPGSGKSTLTKFLASSSETLRLLEMNTTKKWLVLDFYFDFRSGSSTANSSLGLLRTLLFQLVDRCSEIDAFIRHQHNHALEGE</sequence>
<dbReference type="EMBL" id="JAVRRJ010000009">
    <property type="protein sequence ID" value="KAK5081527.1"/>
    <property type="molecule type" value="Genomic_DNA"/>
</dbReference>
<feature type="region of interest" description="Disordered" evidence="2">
    <location>
        <begin position="1"/>
        <end position="35"/>
    </location>
</feature>
<evidence type="ECO:0000256" key="2">
    <source>
        <dbReference type="SAM" id="MobiDB-lite"/>
    </source>
</evidence>
<protein>
    <recommendedName>
        <fullName evidence="3">Nephrocystin 3-like N-terminal domain-containing protein</fullName>
    </recommendedName>
</protein>
<dbReference type="PANTHER" id="PTHR10039">
    <property type="entry name" value="AMELOGENIN"/>
    <property type="match status" value="1"/>
</dbReference>
<dbReference type="Gene3D" id="3.40.50.300">
    <property type="entry name" value="P-loop containing nucleotide triphosphate hydrolases"/>
    <property type="match status" value="1"/>
</dbReference>
<evidence type="ECO:0000313" key="5">
    <source>
        <dbReference type="Proteomes" id="UP001309876"/>
    </source>
</evidence>
<keyword evidence="5" id="KW-1185">Reference proteome</keyword>
<dbReference type="SUPFAM" id="SSF52540">
    <property type="entry name" value="P-loop containing nucleoside triphosphate hydrolases"/>
    <property type="match status" value="1"/>
</dbReference>
<reference evidence="4 5" key="1">
    <citation type="submission" date="2023-08" db="EMBL/GenBank/DDBJ databases">
        <title>Black Yeasts Isolated from many extreme environments.</title>
        <authorList>
            <person name="Coleine C."/>
            <person name="Stajich J.E."/>
            <person name="Selbmann L."/>
        </authorList>
    </citation>
    <scope>NUCLEOTIDE SEQUENCE [LARGE SCALE GENOMIC DNA]</scope>
    <source>
        <strain evidence="4 5">CCFEE 5910</strain>
    </source>
</reference>
<accession>A0AAN7SU00</accession>
<evidence type="ECO:0000313" key="4">
    <source>
        <dbReference type="EMBL" id="KAK5081527.1"/>
    </source>
</evidence>
<dbReference type="PANTHER" id="PTHR10039:SF5">
    <property type="entry name" value="NACHT DOMAIN-CONTAINING PROTEIN"/>
    <property type="match status" value="1"/>
</dbReference>
<feature type="domain" description="Nephrocystin 3-like N-terminal" evidence="3">
    <location>
        <begin position="118"/>
        <end position="217"/>
    </location>
</feature>
<organism evidence="4 5">
    <name type="scientific">Lithohypha guttulata</name>
    <dbReference type="NCBI Taxonomy" id="1690604"/>
    <lineage>
        <taxon>Eukaryota</taxon>
        <taxon>Fungi</taxon>
        <taxon>Dikarya</taxon>
        <taxon>Ascomycota</taxon>
        <taxon>Pezizomycotina</taxon>
        <taxon>Eurotiomycetes</taxon>
        <taxon>Chaetothyriomycetidae</taxon>
        <taxon>Chaetothyriales</taxon>
        <taxon>Trichomeriaceae</taxon>
        <taxon>Lithohypha</taxon>
    </lineage>
</organism>
<dbReference type="Pfam" id="PF24883">
    <property type="entry name" value="NPHP3_N"/>
    <property type="match status" value="1"/>
</dbReference>
<evidence type="ECO:0000259" key="3">
    <source>
        <dbReference type="Pfam" id="PF24883"/>
    </source>
</evidence>
<dbReference type="InterPro" id="IPR027417">
    <property type="entry name" value="P-loop_NTPase"/>
</dbReference>